<dbReference type="GO" id="GO:0005886">
    <property type="term" value="C:plasma membrane"/>
    <property type="evidence" value="ECO:0007669"/>
    <property type="project" value="TreeGrafter"/>
</dbReference>
<dbReference type="InterPro" id="IPR003758">
    <property type="entry name" value="LpxK"/>
</dbReference>
<evidence type="ECO:0000256" key="10">
    <source>
        <dbReference type="ARBA" id="ARBA00022840"/>
    </source>
</evidence>
<gene>
    <name evidence="13" type="primary">lpxK</name>
    <name evidence="14" type="ORF">E9531_01560</name>
</gene>
<keyword evidence="8 13" id="KW-0547">Nucleotide-binding</keyword>
<evidence type="ECO:0000256" key="13">
    <source>
        <dbReference type="HAMAP-Rule" id="MF_00409"/>
    </source>
</evidence>
<dbReference type="GO" id="GO:0005524">
    <property type="term" value="F:ATP binding"/>
    <property type="evidence" value="ECO:0007669"/>
    <property type="project" value="UniProtKB-UniRule"/>
</dbReference>
<dbReference type="PANTHER" id="PTHR42724:SF1">
    <property type="entry name" value="TETRAACYLDISACCHARIDE 4'-KINASE, MITOCHONDRIAL-RELATED"/>
    <property type="match status" value="1"/>
</dbReference>
<evidence type="ECO:0000256" key="4">
    <source>
        <dbReference type="ARBA" id="ARBA00016436"/>
    </source>
</evidence>
<dbReference type="HAMAP" id="MF_00409">
    <property type="entry name" value="LpxK"/>
    <property type="match status" value="1"/>
</dbReference>
<comment type="similarity">
    <text evidence="13">Belongs to the LpxK family.</text>
</comment>
<feature type="binding site" evidence="13">
    <location>
        <begin position="65"/>
        <end position="72"/>
    </location>
    <ligand>
        <name>ATP</name>
        <dbReference type="ChEBI" id="CHEBI:30616"/>
    </ligand>
</feature>
<dbReference type="EC" id="2.7.1.130" evidence="3 13"/>
<keyword evidence="9 13" id="KW-0418">Kinase</keyword>
<dbReference type="PANTHER" id="PTHR42724">
    <property type="entry name" value="TETRAACYLDISACCHARIDE 4'-KINASE"/>
    <property type="match status" value="1"/>
</dbReference>
<evidence type="ECO:0000256" key="5">
    <source>
        <dbReference type="ARBA" id="ARBA00022516"/>
    </source>
</evidence>
<keyword evidence="10 13" id="KW-0067">ATP-binding</keyword>
<dbReference type="OrthoDB" id="9766423at2"/>
<keyword evidence="7 13" id="KW-0808">Transferase</keyword>
<evidence type="ECO:0000256" key="1">
    <source>
        <dbReference type="ARBA" id="ARBA00002274"/>
    </source>
</evidence>
<keyword evidence="5 13" id="KW-0444">Lipid biosynthesis</keyword>
<dbReference type="SUPFAM" id="SSF52540">
    <property type="entry name" value="P-loop containing nucleoside triphosphate hydrolases"/>
    <property type="match status" value="1"/>
</dbReference>
<comment type="catalytic activity">
    <reaction evidence="13">
        <text>a lipid A disaccharide + ATP = a lipid IVA + ADP + H(+)</text>
        <dbReference type="Rhea" id="RHEA:67840"/>
        <dbReference type="ChEBI" id="CHEBI:15378"/>
        <dbReference type="ChEBI" id="CHEBI:30616"/>
        <dbReference type="ChEBI" id="CHEBI:176343"/>
        <dbReference type="ChEBI" id="CHEBI:176425"/>
        <dbReference type="ChEBI" id="CHEBI:456216"/>
        <dbReference type="EC" id="2.7.1.130"/>
    </reaction>
</comment>
<accession>A0A4S8FDR5</accession>
<evidence type="ECO:0000256" key="6">
    <source>
        <dbReference type="ARBA" id="ARBA00022556"/>
    </source>
</evidence>
<evidence type="ECO:0000256" key="7">
    <source>
        <dbReference type="ARBA" id="ARBA00022679"/>
    </source>
</evidence>
<dbReference type="Pfam" id="PF02606">
    <property type="entry name" value="LpxK"/>
    <property type="match status" value="1"/>
</dbReference>
<dbReference type="EMBL" id="STFG01000001">
    <property type="protein sequence ID" value="THU05261.1"/>
    <property type="molecule type" value="Genomic_DNA"/>
</dbReference>
<evidence type="ECO:0000256" key="2">
    <source>
        <dbReference type="ARBA" id="ARBA00004870"/>
    </source>
</evidence>
<dbReference type="GO" id="GO:0009029">
    <property type="term" value="F:lipid-A 4'-kinase activity"/>
    <property type="evidence" value="ECO:0007669"/>
    <property type="project" value="UniProtKB-UniRule"/>
</dbReference>
<evidence type="ECO:0000313" key="14">
    <source>
        <dbReference type="EMBL" id="THU05261.1"/>
    </source>
</evidence>
<keyword evidence="15" id="KW-1185">Reference proteome</keyword>
<keyword evidence="11 13" id="KW-0443">Lipid metabolism</keyword>
<dbReference type="InterPro" id="IPR027417">
    <property type="entry name" value="P-loop_NTPase"/>
</dbReference>
<keyword evidence="6 13" id="KW-0441">Lipid A biosynthesis</keyword>
<dbReference type="NCBIfam" id="TIGR00682">
    <property type="entry name" value="lpxK"/>
    <property type="match status" value="1"/>
</dbReference>
<evidence type="ECO:0000256" key="12">
    <source>
        <dbReference type="ARBA" id="ARBA00029757"/>
    </source>
</evidence>
<comment type="pathway">
    <text evidence="2 13">Glycolipid biosynthesis; lipid IV(A) biosynthesis; lipid IV(A) from (3R)-3-hydroxytetradecanoyl-[acyl-carrier-protein] and UDP-N-acetyl-alpha-D-glucosamine: step 6/6.</text>
</comment>
<evidence type="ECO:0000313" key="15">
    <source>
        <dbReference type="Proteomes" id="UP000308917"/>
    </source>
</evidence>
<reference evidence="14 15" key="1">
    <citation type="journal article" date="2015" name="Antonie Van Leeuwenhoek">
        <title>Lampropedia puyangensis sp. nov., isolated from symptomatic bark of Populus ? euramericana canker and emended description of Lampropedia hyalina (Ehrenberg 1832) Lee et al. 2004.</title>
        <authorList>
            <person name="Li Y."/>
            <person name="Wang T."/>
            <person name="Piao C.G."/>
            <person name="Wang L.F."/>
            <person name="Tian G.Z."/>
            <person name="Zhu T.H."/>
            <person name="Guo M.W."/>
        </authorList>
    </citation>
    <scope>NUCLEOTIDE SEQUENCE [LARGE SCALE GENOMIC DNA]</scope>
    <source>
        <strain evidence="14 15">2-bin</strain>
    </source>
</reference>
<comment type="caution">
    <text evidence="14">The sequence shown here is derived from an EMBL/GenBank/DDBJ whole genome shotgun (WGS) entry which is preliminary data.</text>
</comment>
<dbReference type="UniPathway" id="UPA00359">
    <property type="reaction ID" value="UER00482"/>
</dbReference>
<protein>
    <recommendedName>
        <fullName evidence="4 13">Tetraacyldisaccharide 4'-kinase</fullName>
        <ecNumber evidence="3 13">2.7.1.130</ecNumber>
    </recommendedName>
    <alternativeName>
        <fullName evidence="12 13">Lipid A 4'-kinase</fullName>
    </alternativeName>
</protein>
<organism evidence="14 15">
    <name type="scientific">Lampropedia puyangensis</name>
    <dbReference type="NCBI Taxonomy" id="1330072"/>
    <lineage>
        <taxon>Bacteria</taxon>
        <taxon>Pseudomonadati</taxon>
        <taxon>Pseudomonadota</taxon>
        <taxon>Betaproteobacteria</taxon>
        <taxon>Burkholderiales</taxon>
        <taxon>Comamonadaceae</taxon>
        <taxon>Lampropedia</taxon>
    </lineage>
</organism>
<dbReference type="GO" id="GO:0009245">
    <property type="term" value="P:lipid A biosynthetic process"/>
    <property type="evidence" value="ECO:0007669"/>
    <property type="project" value="UniProtKB-UniRule"/>
</dbReference>
<dbReference type="Proteomes" id="UP000308917">
    <property type="component" value="Unassembled WGS sequence"/>
</dbReference>
<proteinExistence type="inferred from homology"/>
<dbReference type="AlphaFoldDB" id="A0A4S8FDR5"/>
<comment type="function">
    <text evidence="1 13">Transfers the gamma-phosphate of ATP to the 4'-position of a tetraacyldisaccharide 1-phosphate intermediate (termed DS-1-P) to form tetraacyldisaccharide 1,4'-bis-phosphate (lipid IVA).</text>
</comment>
<name>A0A4S8FDR5_9BURK</name>
<evidence type="ECO:0000256" key="9">
    <source>
        <dbReference type="ARBA" id="ARBA00022777"/>
    </source>
</evidence>
<evidence type="ECO:0000256" key="11">
    <source>
        <dbReference type="ARBA" id="ARBA00023098"/>
    </source>
</evidence>
<evidence type="ECO:0000256" key="8">
    <source>
        <dbReference type="ARBA" id="ARBA00022741"/>
    </source>
</evidence>
<dbReference type="RefSeq" id="WP_136571973.1">
    <property type="nucleotide sequence ID" value="NZ_STFG01000001.1"/>
</dbReference>
<evidence type="ECO:0000256" key="3">
    <source>
        <dbReference type="ARBA" id="ARBA00012071"/>
    </source>
</evidence>
<sequence length="356" mass="38616">MPYWLKQLEERWQTPCAKAHVADVFLRPLSALYSYLSTQRRSAYLSGQRTRVRLQAPTVVVGNVVAGGAGKTPVTMALTLALQQRQLQVGIISRGYGRSNSQCLEVTTSSHAADVGDEPLLIKQATGAAVFVATSRAEAGQALLAAYPQTDLIVCDDGLQHWALERDFELCVFPHWGMGNGKLLPAGPLRETWPRPVDAILQTLHANSAAAALPMPEPPPPYWPLSRSLAPSMRNGLQQQKPLQSASEHQGPIIAVAGIAKPNAFFSMLRQAGITPSTCVALPDHYAFEQLPPALEKLAPNTLVLCTEKDAVKLWTLLPQAWAVGLDVQLQPEWVDTIVQVATARYRSALKLAANG</sequence>
<dbReference type="GO" id="GO:0009244">
    <property type="term" value="P:lipopolysaccharide core region biosynthetic process"/>
    <property type="evidence" value="ECO:0007669"/>
    <property type="project" value="TreeGrafter"/>
</dbReference>